<name>A0A316FTX5_9ACTN</name>
<proteinExistence type="predicted"/>
<feature type="transmembrane region" description="Helical" evidence="1">
    <location>
        <begin position="20"/>
        <end position="38"/>
    </location>
</feature>
<comment type="caution">
    <text evidence="2">The sequence shown here is derived from an EMBL/GenBank/DDBJ whole genome shotgun (WGS) entry which is preliminary data.</text>
</comment>
<dbReference type="Proteomes" id="UP000245697">
    <property type="component" value="Unassembled WGS sequence"/>
</dbReference>
<dbReference type="InterPro" id="IPR015919">
    <property type="entry name" value="Cadherin-like_sf"/>
</dbReference>
<dbReference type="GO" id="GO:0016020">
    <property type="term" value="C:membrane"/>
    <property type="evidence" value="ECO:0007669"/>
    <property type="project" value="InterPro"/>
</dbReference>
<evidence type="ECO:0000256" key="1">
    <source>
        <dbReference type="SAM" id="Phobius"/>
    </source>
</evidence>
<evidence type="ECO:0000313" key="2">
    <source>
        <dbReference type="EMBL" id="PWK51535.1"/>
    </source>
</evidence>
<dbReference type="NCBIfam" id="TIGR02532">
    <property type="entry name" value="IV_pilin_GFxxxE"/>
    <property type="match status" value="1"/>
</dbReference>
<dbReference type="AlphaFoldDB" id="A0A316FTX5"/>
<dbReference type="SUPFAM" id="SSF49313">
    <property type="entry name" value="Cadherin-like"/>
    <property type="match status" value="2"/>
</dbReference>
<organism evidence="2 3">
    <name type="scientific">Actinoplanes xinjiangensis</name>
    <dbReference type="NCBI Taxonomy" id="512350"/>
    <lineage>
        <taxon>Bacteria</taxon>
        <taxon>Bacillati</taxon>
        <taxon>Actinomycetota</taxon>
        <taxon>Actinomycetes</taxon>
        <taxon>Micromonosporales</taxon>
        <taxon>Micromonosporaceae</taxon>
        <taxon>Actinoplanes</taxon>
    </lineage>
</organism>
<dbReference type="Pfam" id="PF07963">
    <property type="entry name" value="N_methyl"/>
    <property type="match status" value="1"/>
</dbReference>
<keyword evidence="1" id="KW-0472">Membrane</keyword>
<keyword evidence="1" id="KW-0812">Transmembrane</keyword>
<reference evidence="2 3" key="1">
    <citation type="submission" date="2018-05" db="EMBL/GenBank/DDBJ databases">
        <title>Genomic Encyclopedia of Archaeal and Bacterial Type Strains, Phase II (KMG-II): from individual species to whole genera.</title>
        <authorList>
            <person name="Goeker M."/>
        </authorList>
    </citation>
    <scope>NUCLEOTIDE SEQUENCE [LARGE SCALE GENOMIC DNA]</scope>
    <source>
        <strain evidence="2 3">DSM 45184</strain>
    </source>
</reference>
<dbReference type="Pfam" id="PF05345">
    <property type="entry name" value="He_PIG"/>
    <property type="match status" value="4"/>
</dbReference>
<dbReference type="EMBL" id="QGGR01000002">
    <property type="protein sequence ID" value="PWK51535.1"/>
    <property type="molecule type" value="Genomic_DNA"/>
</dbReference>
<evidence type="ECO:0000313" key="3">
    <source>
        <dbReference type="Proteomes" id="UP000245697"/>
    </source>
</evidence>
<dbReference type="InterPro" id="IPR012902">
    <property type="entry name" value="N_methyl_site"/>
</dbReference>
<dbReference type="GO" id="GO:0005509">
    <property type="term" value="F:calcium ion binding"/>
    <property type="evidence" value="ECO:0007669"/>
    <property type="project" value="InterPro"/>
</dbReference>
<dbReference type="GO" id="GO:0005975">
    <property type="term" value="P:carbohydrate metabolic process"/>
    <property type="evidence" value="ECO:0007669"/>
    <property type="project" value="UniProtKB-ARBA"/>
</dbReference>
<dbReference type="RefSeq" id="WP_109590096.1">
    <property type="nucleotide sequence ID" value="NZ_BONA01000001.1"/>
</dbReference>
<dbReference type="Gene3D" id="2.60.40.10">
    <property type="entry name" value="Immunoglobulins"/>
    <property type="match status" value="4"/>
</dbReference>
<dbReference type="InterPro" id="IPR013783">
    <property type="entry name" value="Ig-like_fold"/>
</dbReference>
<protein>
    <submittedName>
        <fullName evidence="2">Prepilin-type N-terminal cleavage/methylation domain-containing protein</fullName>
    </submittedName>
</protein>
<keyword evidence="3" id="KW-1185">Reference proteome</keyword>
<keyword evidence="1" id="KW-1133">Transmembrane helix</keyword>
<accession>A0A316FTX5</accession>
<gene>
    <name evidence="2" type="ORF">BC793_102565</name>
</gene>
<sequence length="578" mass="60929">MRSEHGRRHGDEGFTLVEMLVALTVLSVTMTGLGTFFVNSSVAVAQQRDQRNAAVLASNVLEQIRALEEAALLDGRGQQKVDQQFSDAAVGPFKDKLKPYFDNMKAEGIAGTTSGENAALPTARKTSGVSGTTFGQTVFVGPCEVYVVLNDNCVRPLEVGDPKRPTDETTILQYFRVVVLIDWQNKGCTANICGHIASTLISRKPDDAAFSSKRGWPDIWPPYMRTFYRGLGGINVKMNARGGNLPNHWSAANLPDGLKIDELTGNVTGTPTKVGTWSYATTGTFIRVVENEAPAGSVSPRADQDTTLTWKVVEPPTLTLATAPKSNAGDAVNLKLLTGGVGPFTLTAEPALPADLTLNADGSITGTARKTYTTTVTVVDFNDVKASLTFTHTVGYPQLALTPVTDKQVPVLSTVNIPMAATGGDGKYTYSATGLPAELQINPATGVITGLPVLTPGRYLPVVTVKDGQGVTVTGTFVLEVTSVGGLKFTSPTGNVTTPRNQPVNLTVATNATQIGAVATQVDVVSVLTLPPGVTWNRGTKTFTGTPTVPGAYLVTLTATSVAPVAAEALFNFVWTVS</sequence>
<dbReference type="OrthoDB" id="3373017at2"/>